<proteinExistence type="predicted"/>
<dbReference type="EMBL" id="CACVBM020001129">
    <property type="protein sequence ID" value="CAA7033060.1"/>
    <property type="molecule type" value="Genomic_DNA"/>
</dbReference>
<keyword evidence="2" id="KW-1185">Reference proteome</keyword>
<dbReference type="Proteomes" id="UP000467841">
    <property type="component" value="Unassembled WGS sequence"/>
</dbReference>
<name>A0A6D2IZH1_9BRAS</name>
<evidence type="ECO:0000313" key="2">
    <source>
        <dbReference type="Proteomes" id="UP000467841"/>
    </source>
</evidence>
<dbReference type="OrthoDB" id="1021611at2759"/>
<gene>
    <name evidence="1" type="ORF">MERR_LOCUS20295</name>
</gene>
<accession>A0A6D2IZH1</accession>
<protein>
    <submittedName>
        <fullName evidence="1">Uncharacterized protein</fullName>
    </submittedName>
</protein>
<evidence type="ECO:0000313" key="1">
    <source>
        <dbReference type="EMBL" id="CAA7033060.1"/>
    </source>
</evidence>
<comment type="caution">
    <text evidence="1">The sequence shown here is derived from an EMBL/GenBank/DDBJ whole genome shotgun (WGS) entry which is preliminary data.</text>
</comment>
<sequence>MQLRRRQGPFNTVAIAQKGEVEEFTLDESDGTVSSLGSYPDHSFRDPLPTSIFMKFESFSPDYVFQRVDDYLHDRDLSRLVTDRILVESQRRDSPQERLLFMSFLVKLTLKVYHAVPSSISTYSDQESDEE</sequence>
<dbReference type="AlphaFoldDB" id="A0A6D2IZH1"/>
<reference evidence="1" key="1">
    <citation type="submission" date="2020-01" db="EMBL/GenBank/DDBJ databases">
        <authorList>
            <person name="Mishra B."/>
        </authorList>
    </citation>
    <scope>NUCLEOTIDE SEQUENCE [LARGE SCALE GENOMIC DNA]</scope>
</reference>
<organism evidence="1 2">
    <name type="scientific">Microthlaspi erraticum</name>
    <dbReference type="NCBI Taxonomy" id="1685480"/>
    <lineage>
        <taxon>Eukaryota</taxon>
        <taxon>Viridiplantae</taxon>
        <taxon>Streptophyta</taxon>
        <taxon>Embryophyta</taxon>
        <taxon>Tracheophyta</taxon>
        <taxon>Spermatophyta</taxon>
        <taxon>Magnoliopsida</taxon>
        <taxon>eudicotyledons</taxon>
        <taxon>Gunneridae</taxon>
        <taxon>Pentapetalae</taxon>
        <taxon>rosids</taxon>
        <taxon>malvids</taxon>
        <taxon>Brassicales</taxon>
        <taxon>Brassicaceae</taxon>
        <taxon>Coluteocarpeae</taxon>
        <taxon>Microthlaspi</taxon>
    </lineage>
</organism>